<protein>
    <submittedName>
        <fullName evidence="7">MFS transporter</fullName>
    </submittedName>
</protein>
<feature type="region of interest" description="Disordered" evidence="4">
    <location>
        <begin position="408"/>
        <end position="433"/>
    </location>
</feature>
<feature type="transmembrane region" description="Helical" evidence="5">
    <location>
        <begin position="289"/>
        <end position="311"/>
    </location>
</feature>
<dbReference type="PROSITE" id="PS50850">
    <property type="entry name" value="MFS"/>
    <property type="match status" value="1"/>
</dbReference>
<dbReference type="Gene3D" id="1.20.1250.20">
    <property type="entry name" value="MFS general substrate transporter like domains"/>
    <property type="match status" value="2"/>
</dbReference>
<evidence type="ECO:0000313" key="8">
    <source>
        <dbReference type="Proteomes" id="UP001265259"/>
    </source>
</evidence>
<proteinExistence type="predicted"/>
<keyword evidence="3 5" id="KW-0472">Membrane</keyword>
<feature type="domain" description="Major facilitator superfamily (MFS) profile" evidence="6">
    <location>
        <begin position="7"/>
        <end position="379"/>
    </location>
</feature>
<evidence type="ECO:0000256" key="3">
    <source>
        <dbReference type="ARBA" id="ARBA00023136"/>
    </source>
</evidence>
<organism evidence="7 8">
    <name type="scientific">Tropicimonas omnivorans</name>
    <dbReference type="NCBI Taxonomy" id="3075590"/>
    <lineage>
        <taxon>Bacteria</taxon>
        <taxon>Pseudomonadati</taxon>
        <taxon>Pseudomonadota</taxon>
        <taxon>Alphaproteobacteria</taxon>
        <taxon>Rhodobacterales</taxon>
        <taxon>Roseobacteraceae</taxon>
        <taxon>Tropicimonas</taxon>
    </lineage>
</organism>
<sequence>MFKVLGATWALMLGMLLLMVGNGIQGTLLGIRGEIEGFSTFEISVVMSAYFVGFLGGSQLAPELIRRVGHVRVFAALGSLVSAILILYPAMTHPLAWTVGRVVIGFCFSGVYVTAESWLNNSVDNANRGKALSLYMIVQMSGIVAAQGLLTLGDPSGFIMFIVPSVLVSVSFAPILLSVSPAPAFGTVKRMKLRRLYEVSPLGCIGIMITGGVYSALFGMAAVYGAAVGMTVPQISAFIAVIYVGGLVCQFPIGWASDRVDRRVLILALGIAGAVASLGAFFFGDIFTLLLVAAFVIGGTSNPLYALLLAYTNDYVEFDEMAATSGGLMFLNGIGAIVGPLATGWIMGTLGAPGYFLFLVALMAGLSVYAAWRMTQRATPENLDNTSYAPILPSATAVALEEWVEDWQDQEREDDAADAAKALAEDSHREVEA</sequence>
<dbReference type="Proteomes" id="UP001265259">
    <property type="component" value="Unassembled WGS sequence"/>
</dbReference>
<dbReference type="InterPro" id="IPR011701">
    <property type="entry name" value="MFS"/>
</dbReference>
<dbReference type="InterPro" id="IPR020846">
    <property type="entry name" value="MFS_dom"/>
</dbReference>
<gene>
    <name evidence="7" type="ORF">RM543_09395</name>
</gene>
<evidence type="ECO:0000313" key="7">
    <source>
        <dbReference type="EMBL" id="MDT0682900.1"/>
    </source>
</evidence>
<dbReference type="Pfam" id="PF07690">
    <property type="entry name" value="MFS_1"/>
    <property type="match status" value="2"/>
</dbReference>
<comment type="caution">
    <text evidence="7">The sequence shown here is derived from an EMBL/GenBank/DDBJ whole genome shotgun (WGS) entry which is preliminary data.</text>
</comment>
<accession>A0ABU3DGQ9</accession>
<dbReference type="PANTHER" id="PTHR23521:SF3">
    <property type="entry name" value="MFS TRANSPORTER"/>
    <property type="match status" value="1"/>
</dbReference>
<keyword evidence="1 5" id="KW-0812">Transmembrane</keyword>
<reference evidence="7 8" key="1">
    <citation type="submission" date="2023-09" db="EMBL/GenBank/DDBJ databases">
        <authorList>
            <person name="Rey-Velasco X."/>
        </authorList>
    </citation>
    <scope>NUCLEOTIDE SEQUENCE [LARGE SCALE GENOMIC DNA]</scope>
    <source>
        <strain evidence="7 8">F158</strain>
    </source>
</reference>
<evidence type="ECO:0000256" key="1">
    <source>
        <dbReference type="ARBA" id="ARBA00022692"/>
    </source>
</evidence>
<evidence type="ECO:0000256" key="4">
    <source>
        <dbReference type="SAM" id="MobiDB-lite"/>
    </source>
</evidence>
<dbReference type="EMBL" id="JAVRHL010000002">
    <property type="protein sequence ID" value="MDT0682900.1"/>
    <property type="molecule type" value="Genomic_DNA"/>
</dbReference>
<evidence type="ECO:0000259" key="6">
    <source>
        <dbReference type="PROSITE" id="PS50850"/>
    </source>
</evidence>
<evidence type="ECO:0000256" key="2">
    <source>
        <dbReference type="ARBA" id="ARBA00022989"/>
    </source>
</evidence>
<dbReference type="SUPFAM" id="SSF103473">
    <property type="entry name" value="MFS general substrate transporter"/>
    <property type="match status" value="1"/>
</dbReference>
<feature type="transmembrane region" description="Helical" evidence="5">
    <location>
        <begin position="199"/>
        <end position="223"/>
    </location>
</feature>
<feature type="transmembrane region" description="Helical" evidence="5">
    <location>
        <begin position="323"/>
        <end position="346"/>
    </location>
</feature>
<feature type="compositionally biased region" description="Basic and acidic residues" evidence="4">
    <location>
        <begin position="423"/>
        <end position="433"/>
    </location>
</feature>
<dbReference type="InterPro" id="IPR047200">
    <property type="entry name" value="MFS_YcaD-like"/>
</dbReference>
<feature type="transmembrane region" description="Helical" evidence="5">
    <location>
        <begin position="73"/>
        <end position="91"/>
    </location>
</feature>
<dbReference type="InterPro" id="IPR036259">
    <property type="entry name" value="MFS_trans_sf"/>
</dbReference>
<dbReference type="PANTHER" id="PTHR23521">
    <property type="entry name" value="TRANSPORTER MFS SUPERFAMILY"/>
    <property type="match status" value="1"/>
</dbReference>
<feature type="compositionally biased region" description="Acidic residues" evidence="4">
    <location>
        <begin position="408"/>
        <end position="417"/>
    </location>
</feature>
<name>A0ABU3DGQ9_9RHOB</name>
<feature type="transmembrane region" description="Helical" evidence="5">
    <location>
        <begin position="264"/>
        <end position="283"/>
    </location>
</feature>
<dbReference type="CDD" id="cd17477">
    <property type="entry name" value="MFS_YcaD_like"/>
    <property type="match status" value="1"/>
</dbReference>
<feature type="transmembrane region" description="Helical" evidence="5">
    <location>
        <begin position="97"/>
        <end position="119"/>
    </location>
</feature>
<feature type="transmembrane region" description="Helical" evidence="5">
    <location>
        <begin position="131"/>
        <end position="152"/>
    </location>
</feature>
<feature type="transmembrane region" description="Helical" evidence="5">
    <location>
        <begin position="352"/>
        <end position="372"/>
    </location>
</feature>
<feature type="transmembrane region" description="Helical" evidence="5">
    <location>
        <begin position="158"/>
        <end position="179"/>
    </location>
</feature>
<keyword evidence="2 5" id="KW-1133">Transmembrane helix</keyword>
<keyword evidence="8" id="KW-1185">Reference proteome</keyword>
<evidence type="ECO:0000256" key="5">
    <source>
        <dbReference type="SAM" id="Phobius"/>
    </source>
</evidence>
<feature type="transmembrane region" description="Helical" evidence="5">
    <location>
        <begin position="235"/>
        <end position="257"/>
    </location>
</feature>
<feature type="transmembrane region" description="Helical" evidence="5">
    <location>
        <begin position="39"/>
        <end position="61"/>
    </location>
</feature>
<dbReference type="RefSeq" id="WP_311690878.1">
    <property type="nucleotide sequence ID" value="NZ_JAVRHL010000002.1"/>
</dbReference>